<evidence type="ECO:0000313" key="6">
    <source>
        <dbReference type="Proteomes" id="UP000662200"/>
    </source>
</evidence>
<protein>
    <submittedName>
        <fullName evidence="5">Enoyl-CoA hydratase</fullName>
    </submittedName>
</protein>
<dbReference type="InterPro" id="IPR001753">
    <property type="entry name" value="Enoyl-CoA_hydra/iso"/>
</dbReference>
<dbReference type="GO" id="GO:0006635">
    <property type="term" value="P:fatty acid beta-oxidation"/>
    <property type="evidence" value="ECO:0007669"/>
    <property type="project" value="TreeGrafter"/>
</dbReference>
<comment type="caution">
    <text evidence="5">The sequence shown here is derived from an EMBL/GenBank/DDBJ whole genome shotgun (WGS) entry which is preliminary data.</text>
</comment>
<accession>A0A8J3BM10</accession>
<reference evidence="5" key="2">
    <citation type="submission" date="2020-09" db="EMBL/GenBank/DDBJ databases">
        <authorList>
            <person name="Sun Q."/>
            <person name="Ohkuma M."/>
        </authorList>
    </citation>
    <scope>NUCLEOTIDE SEQUENCE</scope>
    <source>
        <strain evidence="5">JCM 3091</strain>
    </source>
</reference>
<organism evidence="5 6">
    <name type="scientific">Pilimelia terevasa</name>
    <dbReference type="NCBI Taxonomy" id="53372"/>
    <lineage>
        <taxon>Bacteria</taxon>
        <taxon>Bacillati</taxon>
        <taxon>Actinomycetota</taxon>
        <taxon>Actinomycetes</taxon>
        <taxon>Micromonosporales</taxon>
        <taxon>Micromonosporaceae</taxon>
        <taxon>Pilimelia</taxon>
    </lineage>
</organism>
<dbReference type="PROSITE" id="PS00166">
    <property type="entry name" value="ENOYL_COA_HYDRATASE"/>
    <property type="match status" value="1"/>
</dbReference>
<keyword evidence="2" id="KW-0443">Lipid metabolism</keyword>
<dbReference type="EMBL" id="BMQC01000004">
    <property type="protein sequence ID" value="GGK24111.1"/>
    <property type="molecule type" value="Genomic_DNA"/>
</dbReference>
<dbReference type="RefSeq" id="WP_189113555.1">
    <property type="nucleotide sequence ID" value="NZ_BMQC01000004.1"/>
</dbReference>
<dbReference type="PANTHER" id="PTHR11941">
    <property type="entry name" value="ENOYL-COA HYDRATASE-RELATED"/>
    <property type="match status" value="1"/>
</dbReference>
<evidence type="ECO:0000256" key="3">
    <source>
        <dbReference type="ARBA" id="ARBA00023239"/>
    </source>
</evidence>
<dbReference type="GO" id="GO:0016829">
    <property type="term" value="F:lyase activity"/>
    <property type="evidence" value="ECO:0007669"/>
    <property type="project" value="UniProtKB-KW"/>
</dbReference>
<keyword evidence="3" id="KW-0456">Lyase</keyword>
<dbReference type="Proteomes" id="UP000662200">
    <property type="component" value="Unassembled WGS sequence"/>
</dbReference>
<keyword evidence="6" id="KW-1185">Reference proteome</keyword>
<dbReference type="Gene3D" id="3.90.226.10">
    <property type="entry name" value="2-enoyl-CoA Hydratase, Chain A, domain 1"/>
    <property type="match status" value="1"/>
</dbReference>
<comment type="similarity">
    <text evidence="1 4">Belongs to the enoyl-CoA hydratase/isomerase family.</text>
</comment>
<dbReference type="PANTHER" id="PTHR11941:SF169">
    <property type="entry name" value="(7AS)-7A-METHYL-1,5-DIOXO-2,3,5,6,7,7A-HEXAHYDRO-1H-INDENE-CARBOXYL-COA HYDROLASE"/>
    <property type="match status" value="1"/>
</dbReference>
<dbReference type="AlphaFoldDB" id="A0A8J3BM10"/>
<dbReference type="InterPro" id="IPR029045">
    <property type="entry name" value="ClpP/crotonase-like_dom_sf"/>
</dbReference>
<name>A0A8J3BM10_9ACTN</name>
<proteinExistence type="inferred from homology"/>
<evidence type="ECO:0000313" key="5">
    <source>
        <dbReference type="EMBL" id="GGK24111.1"/>
    </source>
</evidence>
<dbReference type="InterPro" id="IPR018376">
    <property type="entry name" value="Enoyl-CoA_hyd/isom_CS"/>
</dbReference>
<evidence type="ECO:0000256" key="4">
    <source>
        <dbReference type="RuleBase" id="RU003707"/>
    </source>
</evidence>
<dbReference type="CDD" id="cd06558">
    <property type="entry name" value="crotonase-like"/>
    <property type="match status" value="1"/>
</dbReference>
<dbReference type="Pfam" id="PF00378">
    <property type="entry name" value="ECH_1"/>
    <property type="match status" value="1"/>
</dbReference>
<evidence type="ECO:0000256" key="2">
    <source>
        <dbReference type="ARBA" id="ARBA00023098"/>
    </source>
</evidence>
<evidence type="ECO:0000256" key="1">
    <source>
        <dbReference type="ARBA" id="ARBA00005254"/>
    </source>
</evidence>
<reference evidence="5" key="1">
    <citation type="journal article" date="2014" name="Int. J. Syst. Evol. Microbiol.">
        <title>Complete genome sequence of Corynebacterium casei LMG S-19264T (=DSM 44701T), isolated from a smear-ripened cheese.</title>
        <authorList>
            <consortium name="US DOE Joint Genome Institute (JGI-PGF)"/>
            <person name="Walter F."/>
            <person name="Albersmeier A."/>
            <person name="Kalinowski J."/>
            <person name="Ruckert C."/>
        </authorList>
    </citation>
    <scope>NUCLEOTIDE SEQUENCE</scope>
    <source>
        <strain evidence="5">JCM 3091</strain>
    </source>
</reference>
<sequence>MTHDGVALRVDGPVATVTLDRPEVLNAQTTGMWARLREVARDLAGDVRVVVVRGAGRAFSSGLDLRRLDGPTGLLAELTAGGPAACAERIAEFQQAFSWLRRPDLVSIAAVRGPAVGAGFQLALQCDLRILAADAVLAMSEVTHGLVPDLGGIRPLVDLVGHGRAAELCLTGRHVDAAEAARLGLATLVVPPDTLEAATDDLVAAVLAADRDAAAEIKALVAGATVRDPEAQLRAEREAQTRRLFRLAGRGD</sequence>
<dbReference type="SUPFAM" id="SSF52096">
    <property type="entry name" value="ClpP/crotonase"/>
    <property type="match status" value="1"/>
</dbReference>
<gene>
    <name evidence="5" type="ORF">GCM10010124_15790</name>
</gene>